<accession>Q9UZN5</accession>
<dbReference type="PIR" id="A75090">
    <property type="entry name" value="A75090"/>
</dbReference>
<evidence type="ECO:0000256" key="1">
    <source>
        <dbReference type="SAM" id="Coils"/>
    </source>
</evidence>
<protein>
    <recommendedName>
        <fullName evidence="6">Rubrerythrin diiron-binding domain-containing protein</fullName>
    </recommendedName>
</protein>
<dbReference type="STRING" id="272844.PAB0736"/>
<dbReference type="EMBL" id="AJ248286">
    <property type="protein sequence ID" value="CAB50022.1"/>
    <property type="molecule type" value="Genomic_DNA"/>
</dbReference>
<evidence type="ECO:0000313" key="2">
    <source>
        <dbReference type="EMBL" id="CAB50022.1"/>
    </source>
</evidence>
<reference evidence="3 5" key="5">
    <citation type="journal article" date="2012" name="Curr. Microbiol.">
        <title>Re-annotation of two hyperthermophilic archaea Pyrococcus abyssi GE5 and Pyrococcus furiosus DSM 3638.</title>
        <authorList>
            <person name="Gao J."/>
            <person name="Wang J."/>
        </authorList>
    </citation>
    <scope>GENOME REANNOTATION</scope>
    <source>
        <strain evidence="3">GE5</strain>
        <strain evidence="5">GE5 / Orsay</strain>
    </source>
</reference>
<dbReference type="RefSeq" id="WP_010868229.1">
    <property type="nucleotide sequence ID" value="NC_000868.1"/>
</dbReference>
<sequence length="197" mass="22767">MALIEIIRRAKEAEEDALKEYKEILKELKSPEDAELKRVILRLAVDKIFHKELMEAIERAYKEASKLLREHIDPYYPELEPIKNSIAQADEGLILIPGIPSLVIPTGTLGYKIPPEDILEEILSTSPEVSIMPRDKAEKMQKEIEKLIREEREMEKSYESLEDLAKHPVIKDIARSLLYNEAQHRAILKAISKKFKI</sequence>
<reference evidence="2" key="3">
    <citation type="journal article" date="2001" name="Genome Res.">
        <title>Genome evolution at the genus level: comparison of three complete genomes of hyperthermophilic archaea.</title>
        <authorList>
            <person name="Lecompte O."/>
            <person name="Ripp R."/>
            <person name="Puzos-Barbe V."/>
            <person name="Duprat S."/>
            <person name="Heilig R."/>
            <person name="Dietrich J."/>
            <person name="Thierry J.C."/>
            <person name="Poch O."/>
        </authorList>
    </citation>
    <scope>NUCLEOTIDE SEQUENCE</scope>
    <source>
        <strain evidence="2">Orsay</strain>
    </source>
</reference>
<dbReference type="AlphaFoldDB" id="Q9UZN5"/>
<evidence type="ECO:0000313" key="5">
    <source>
        <dbReference type="Proteomes" id="UP000009139"/>
    </source>
</evidence>
<keyword evidence="1" id="KW-0175">Coiled coil</keyword>
<dbReference type="Proteomes" id="UP000000810">
    <property type="component" value="Chromosome"/>
</dbReference>
<reference evidence="2" key="1">
    <citation type="submission" date="1999-07" db="EMBL/GenBank/DDBJ databases">
        <authorList>
            <person name="Genoscope"/>
        </authorList>
    </citation>
    <scope>NUCLEOTIDE SEQUENCE</scope>
    <source>
        <strain evidence="2">Orsay</strain>
    </source>
</reference>
<reference evidence="2 4" key="4">
    <citation type="journal article" date="2003" name="Mol. Microbiol.">
        <title>An integrated analysis of the genome of the hyperthermophilic archaeon Pyrococcus abyssi.</title>
        <authorList>
            <person name="Cohen G."/>
            <person name="Barbe V."/>
            <person name="Flament D."/>
            <person name="Galperin M."/>
            <person name="Heilig R."/>
            <person name="Ripp R."/>
            <person name="Lecompte O."/>
            <person name="Prieur D."/>
            <person name="Poch O."/>
            <person name="Quellerou J."/>
            <person name="Thierry J.C."/>
            <person name="Van der Oost J."/>
            <person name="Weissenbach J."/>
            <person name="Zivanovic Y."/>
            <person name="Forterre P."/>
        </authorList>
    </citation>
    <scope>NUCLEOTIDE SEQUENCE [LARGE SCALE GENOMIC DNA]</scope>
    <source>
        <strain evidence="4">GE5 / Orsay</strain>
        <strain evidence="2">Orsay</strain>
    </source>
</reference>
<proteinExistence type="predicted"/>
<name>Q9UZN5_PYRAB</name>
<dbReference type="HOGENOM" id="CLU_119369_0_0_2"/>
<keyword evidence="4" id="KW-1185">Reference proteome</keyword>
<organism evidence="2 4">
    <name type="scientific">Pyrococcus abyssi (strain GE5 / Orsay)</name>
    <dbReference type="NCBI Taxonomy" id="272844"/>
    <lineage>
        <taxon>Archaea</taxon>
        <taxon>Methanobacteriati</taxon>
        <taxon>Methanobacteriota</taxon>
        <taxon>Thermococci</taxon>
        <taxon>Thermococcales</taxon>
        <taxon>Thermococcaceae</taxon>
        <taxon>Pyrococcus</taxon>
    </lineage>
</organism>
<evidence type="ECO:0008006" key="6">
    <source>
        <dbReference type="Google" id="ProtNLM"/>
    </source>
</evidence>
<feature type="coiled-coil region" evidence="1">
    <location>
        <begin position="4"/>
        <end position="70"/>
    </location>
</feature>
<dbReference type="KEGG" id="pab:PAB0736"/>
<evidence type="ECO:0000313" key="4">
    <source>
        <dbReference type="Proteomes" id="UP000000810"/>
    </source>
</evidence>
<dbReference type="OrthoDB" id="86184at2157"/>
<dbReference type="EMBL" id="HE613800">
    <property type="protein sequence ID" value="CCE70525.1"/>
    <property type="molecule type" value="Genomic_DNA"/>
</dbReference>
<dbReference type="eggNOG" id="arCOG00022">
    <property type="taxonomic scope" value="Archaea"/>
</dbReference>
<feature type="coiled-coil region" evidence="1">
    <location>
        <begin position="134"/>
        <end position="164"/>
    </location>
</feature>
<evidence type="ECO:0000313" key="3">
    <source>
        <dbReference type="EMBL" id="CCE70525.1"/>
    </source>
</evidence>
<gene>
    <name evidence="2" type="ordered locus">PAB0736</name>
</gene>
<dbReference type="Proteomes" id="UP000009139">
    <property type="component" value="Chromosome"/>
</dbReference>
<dbReference type="PATRIC" id="fig|272844.11.peg.1168"/>
<reference evidence="2" key="2">
    <citation type="journal article" date="2000" name="J. Mol. Biol.">
        <title>Archaeal homologs of eukaryotic methylation guide small nucleolar RNAs: lessons from the Pyrococcus genomes.</title>
        <authorList>
            <person name="Gaspin C."/>
            <person name="Cavaille J."/>
            <person name="Erauso G."/>
        </authorList>
    </citation>
    <scope>NUCLEOTIDE SEQUENCE</scope>
    <source>
        <strain evidence="2">Orsay</strain>
    </source>
</reference>